<feature type="transmembrane region" description="Helical" evidence="7">
    <location>
        <begin position="179"/>
        <end position="200"/>
    </location>
</feature>
<keyword evidence="4 7" id="KW-0812">Transmembrane</keyword>
<dbReference type="Proteomes" id="UP000184301">
    <property type="component" value="Unassembled WGS sequence"/>
</dbReference>
<evidence type="ECO:0000259" key="8">
    <source>
        <dbReference type="Pfam" id="PF02554"/>
    </source>
</evidence>
<dbReference type="GO" id="GO:0009267">
    <property type="term" value="P:cellular response to starvation"/>
    <property type="evidence" value="ECO:0007669"/>
    <property type="project" value="InterPro"/>
</dbReference>
<protein>
    <submittedName>
        <fullName evidence="9">Carbon starvation protein CstA</fullName>
    </submittedName>
</protein>
<evidence type="ECO:0000256" key="5">
    <source>
        <dbReference type="ARBA" id="ARBA00022989"/>
    </source>
</evidence>
<dbReference type="GO" id="GO:0005886">
    <property type="term" value="C:plasma membrane"/>
    <property type="evidence" value="ECO:0007669"/>
    <property type="project" value="UniProtKB-SubCell"/>
</dbReference>
<dbReference type="InterPro" id="IPR003706">
    <property type="entry name" value="CstA_N"/>
</dbReference>
<feature type="transmembrane region" description="Helical" evidence="7">
    <location>
        <begin position="145"/>
        <end position="167"/>
    </location>
</feature>
<dbReference type="STRING" id="1121950.SAMN02745243_02950"/>
<comment type="subcellular location">
    <subcellularLocation>
        <location evidence="1">Cell membrane</location>
        <topology evidence="1">Multi-pass membrane protein</topology>
    </subcellularLocation>
</comment>
<gene>
    <name evidence="9" type="ORF">SAMN02745243_02950</name>
</gene>
<dbReference type="PANTHER" id="PTHR30252">
    <property type="entry name" value="INNER MEMBRANE PEPTIDE TRANSPORTER"/>
    <property type="match status" value="1"/>
</dbReference>
<feature type="domain" description="CstA N-terminal" evidence="8">
    <location>
        <begin position="29"/>
        <end position="162"/>
    </location>
</feature>
<accession>A0A1M6SGW7</accession>
<evidence type="ECO:0000256" key="7">
    <source>
        <dbReference type="SAM" id="Phobius"/>
    </source>
</evidence>
<evidence type="ECO:0000256" key="1">
    <source>
        <dbReference type="ARBA" id="ARBA00004651"/>
    </source>
</evidence>
<evidence type="ECO:0000256" key="6">
    <source>
        <dbReference type="ARBA" id="ARBA00023136"/>
    </source>
</evidence>
<evidence type="ECO:0000313" key="9">
    <source>
        <dbReference type="EMBL" id="SHK44003.1"/>
    </source>
</evidence>
<dbReference type="InterPro" id="IPR051605">
    <property type="entry name" value="CstA"/>
</dbReference>
<keyword evidence="3" id="KW-1003">Cell membrane</keyword>
<name>A0A1M6SGW7_9FIRM</name>
<keyword evidence="6 7" id="KW-0472">Membrane</keyword>
<feature type="transmembrane region" description="Helical" evidence="7">
    <location>
        <begin position="19"/>
        <end position="37"/>
    </location>
</feature>
<reference evidence="9 10" key="1">
    <citation type="submission" date="2016-11" db="EMBL/GenBank/DDBJ databases">
        <authorList>
            <person name="Jaros S."/>
            <person name="Januszkiewicz K."/>
            <person name="Wedrychowicz H."/>
        </authorList>
    </citation>
    <scope>NUCLEOTIDE SEQUENCE [LARGE SCALE GENOMIC DNA]</scope>
    <source>
        <strain evidence="9 10">DSM 15480</strain>
    </source>
</reference>
<dbReference type="EMBL" id="FQZY01000049">
    <property type="protein sequence ID" value="SHK44003.1"/>
    <property type="molecule type" value="Genomic_DNA"/>
</dbReference>
<feature type="transmembrane region" description="Helical" evidence="7">
    <location>
        <begin position="43"/>
        <end position="60"/>
    </location>
</feature>
<keyword evidence="10" id="KW-1185">Reference proteome</keyword>
<comment type="similarity">
    <text evidence="2">Belongs to the peptide transporter carbon starvation (CstA) (TC 2.A.114) family.</text>
</comment>
<evidence type="ECO:0000256" key="4">
    <source>
        <dbReference type="ARBA" id="ARBA00022692"/>
    </source>
</evidence>
<sequence length="220" mass="24010">MVGYGTTSKQVNNEKDAQLIGYGAMLIEGIAYMMSSFGLKESVGVVFLTLSFSAFALTSLDTATRIARYMFQELAGKGQKEQQPFWQKTLQKPMVATLITVGAAIALLAYGYQNIWPIFGASNQLLAGMALLGLTAWLARTKRPVLPIAIPMVFMFIVTLTALFMIVRKYLAGGNFLMGGMATALLLLAVVLIAITIKAFKSREQPNKSIKKIKGMFYLG</sequence>
<evidence type="ECO:0000313" key="10">
    <source>
        <dbReference type="Proteomes" id="UP000184301"/>
    </source>
</evidence>
<dbReference type="Pfam" id="PF02554">
    <property type="entry name" value="CstA"/>
    <property type="match status" value="1"/>
</dbReference>
<evidence type="ECO:0000256" key="2">
    <source>
        <dbReference type="ARBA" id="ARBA00007755"/>
    </source>
</evidence>
<organism evidence="9 10">
    <name type="scientific">Hespellia stercorisuis DSM 15480</name>
    <dbReference type="NCBI Taxonomy" id="1121950"/>
    <lineage>
        <taxon>Bacteria</taxon>
        <taxon>Bacillati</taxon>
        <taxon>Bacillota</taxon>
        <taxon>Clostridia</taxon>
        <taxon>Lachnospirales</taxon>
        <taxon>Lachnospiraceae</taxon>
        <taxon>Hespellia</taxon>
    </lineage>
</organism>
<feature type="transmembrane region" description="Helical" evidence="7">
    <location>
        <begin position="118"/>
        <end position="138"/>
    </location>
</feature>
<dbReference type="PANTHER" id="PTHR30252:SF0">
    <property type="entry name" value="PEPTIDE TRANSPORTER CSTA"/>
    <property type="match status" value="1"/>
</dbReference>
<dbReference type="AlphaFoldDB" id="A0A1M6SGW7"/>
<keyword evidence="5 7" id="KW-1133">Transmembrane helix</keyword>
<feature type="transmembrane region" description="Helical" evidence="7">
    <location>
        <begin position="94"/>
        <end position="112"/>
    </location>
</feature>
<evidence type="ECO:0000256" key="3">
    <source>
        <dbReference type="ARBA" id="ARBA00022475"/>
    </source>
</evidence>
<proteinExistence type="inferred from homology"/>